<comment type="caution">
    <text evidence="2">The sequence shown here is derived from an EMBL/GenBank/DDBJ whole genome shotgun (WGS) entry which is preliminary data.</text>
</comment>
<keyword evidence="1" id="KW-1133">Transmembrane helix</keyword>
<evidence type="ECO:0000313" key="3">
    <source>
        <dbReference type="Proteomes" id="UP000228531"/>
    </source>
</evidence>
<dbReference type="Proteomes" id="UP000228531">
    <property type="component" value="Unassembled WGS sequence"/>
</dbReference>
<keyword evidence="3" id="KW-1185">Reference proteome</keyword>
<accession>A0A2M8W1Y0</accession>
<gene>
    <name evidence="2" type="ORF">BC777_2920</name>
</gene>
<sequence length="277" mass="29814">MTQRRGKQSRGYILITVLWIGLGLLLAVAAFMASTREEALSVRAEVTSVRAQALARSGLNIAMADLGRINRDQIITRRDGTPTTVQMAEGNITYRIYDEGGKLDVLQMPPRILAPALIAINEAEALDAFDAINLADTLPDLLQGPRGEVRTVYTALTDAGLSNQTALTASRYLTTLNFRPSVNPRTAPAPVLSAIPGIGASDVAEIITRRETNRPMPILGSAAVWLVEQSGPAYTIEAEAVLNTGGRALMRAQVITRGLSFRGGLMRYDVLSTSIVR</sequence>
<dbReference type="AlphaFoldDB" id="A0A2M8W1Y0"/>
<name>A0A2M8W1Y0_9RHOB</name>
<dbReference type="RefSeq" id="WP_100368889.1">
    <property type="nucleotide sequence ID" value="NZ_PGTY01000003.1"/>
</dbReference>
<reference evidence="2 3" key="1">
    <citation type="submission" date="2017-11" db="EMBL/GenBank/DDBJ databases">
        <title>Genomic Encyclopedia of Archaeal and Bacterial Type Strains, Phase II (KMG-II): From Individual Species to Whole Genera.</title>
        <authorList>
            <person name="Goeker M."/>
        </authorList>
    </citation>
    <scope>NUCLEOTIDE SEQUENCE [LARGE SCALE GENOMIC DNA]</scope>
    <source>
        <strain evidence="2 3">DSM 29128</strain>
    </source>
</reference>
<feature type="transmembrane region" description="Helical" evidence="1">
    <location>
        <begin position="12"/>
        <end position="33"/>
    </location>
</feature>
<proteinExistence type="predicted"/>
<keyword evidence="1" id="KW-0472">Membrane</keyword>
<evidence type="ECO:0000313" key="2">
    <source>
        <dbReference type="EMBL" id="PJI84927.1"/>
    </source>
</evidence>
<dbReference type="OrthoDB" id="8216477at2"/>
<protein>
    <submittedName>
        <fullName evidence="2">Type II secretory pathway component PulK</fullName>
    </submittedName>
</protein>
<evidence type="ECO:0000256" key="1">
    <source>
        <dbReference type="SAM" id="Phobius"/>
    </source>
</evidence>
<organism evidence="2 3">
    <name type="scientific">Yoonia maricola</name>
    <dbReference type="NCBI Taxonomy" id="420999"/>
    <lineage>
        <taxon>Bacteria</taxon>
        <taxon>Pseudomonadati</taxon>
        <taxon>Pseudomonadota</taxon>
        <taxon>Alphaproteobacteria</taxon>
        <taxon>Rhodobacterales</taxon>
        <taxon>Paracoccaceae</taxon>
        <taxon>Yoonia</taxon>
    </lineage>
</organism>
<keyword evidence="1" id="KW-0812">Transmembrane</keyword>
<dbReference type="EMBL" id="PGTY01000003">
    <property type="protein sequence ID" value="PJI84927.1"/>
    <property type="molecule type" value="Genomic_DNA"/>
</dbReference>